<dbReference type="Proteomes" id="UP000543642">
    <property type="component" value="Unassembled WGS sequence"/>
</dbReference>
<proteinExistence type="predicted"/>
<keyword evidence="3" id="KW-1185">Reference proteome</keyword>
<evidence type="ECO:0000313" key="2">
    <source>
        <dbReference type="EMBL" id="MBB5266409.1"/>
    </source>
</evidence>
<feature type="chain" id="PRO_5031284184" evidence="1">
    <location>
        <begin position="25"/>
        <end position="60"/>
    </location>
</feature>
<accession>A0A7W8M6X2</accession>
<feature type="non-terminal residue" evidence="2">
    <location>
        <position position="60"/>
    </location>
</feature>
<dbReference type="RefSeq" id="WP_183776804.1">
    <property type="nucleotide sequence ID" value="NZ_JACHFW010000038.1"/>
</dbReference>
<keyword evidence="1" id="KW-0732">Signal</keyword>
<feature type="signal peptide" evidence="1">
    <location>
        <begin position="1"/>
        <end position="24"/>
    </location>
</feature>
<protein>
    <submittedName>
        <fullName evidence="2">Uncharacterized protein</fullName>
    </submittedName>
</protein>
<dbReference type="AlphaFoldDB" id="A0A7W8M6X2"/>
<dbReference type="EMBL" id="JACHFW010000038">
    <property type="protein sequence ID" value="MBB5266409.1"/>
    <property type="molecule type" value="Genomic_DNA"/>
</dbReference>
<reference evidence="2 3" key="1">
    <citation type="submission" date="2020-08" db="EMBL/GenBank/DDBJ databases">
        <title>Genomic Encyclopedia of Type Strains, Phase IV (KMG-IV): sequencing the most valuable type-strain genomes for metagenomic binning, comparative biology and taxonomic classification.</title>
        <authorList>
            <person name="Goeker M."/>
        </authorList>
    </citation>
    <scope>NUCLEOTIDE SEQUENCE [LARGE SCALE GENOMIC DNA]</scope>
    <source>
        <strain evidence="2 3">DSM 106146</strain>
    </source>
</reference>
<name>A0A7W8M6X2_9FIRM</name>
<evidence type="ECO:0000313" key="3">
    <source>
        <dbReference type="Proteomes" id="UP000543642"/>
    </source>
</evidence>
<evidence type="ECO:0000256" key="1">
    <source>
        <dbReference type="SAM" id="SignalP"/>
    </source>
</evidence>
<comment type="caution">
    <text evidence="2">The sequence shown here is derived from an EMBL/GenBank/DDBJ whole genome shotgun (WGS) entry which is preliminary data.</text>
</comment>
<gene>
    <name evidence="2" type="ORF">HNP82_003566</name>
</gene>
<sequence length="60" mass="6439">MKKLFQTIFVSALSILLFTMPAFAAAPEAEEIPVVAQSVQETAWAEATVVDGQASVQLED</sequence>
<organism evidence="2 3">
    <name type="scientific">Catenibacillus scindens</name>
    <dbReference type="NCBI Taxonomy" id="673271"/>
    <lineage>
        <taxon>Bacteria</taxon>
        <taxon>Bacillati</taxon>
        <taxon>Bacillota</taxon>
        <taxon>Clostridia</taxon>
        <taxon>Lachnospirales</taxon>
        <taxon>Lachnospiraceae</taxon>
        <taxon>Catenibacillus</taxon>
    </lineage>
</organism>